<evidence type="ECO:0000313" key="1">
    <source>
        <dbReference type="EMBL" id="RKH55913.1"/>
    </source>
</evidence>
<name>A0A3A8PHV7_9BACT</name>
<proteinExistence type="predicted"/>
<sequence length="652" mass="68253">MIREILSGMLWQGRLALRSGGMRVFAAHGYVDEGYRPSRVPFFSVVGPLGIHSEPERENGRTATSTVRVPGHLIGRPRGPGDSVPAGGALKLRLDGRALVTLTGLPGGSFASAATGPALAAALDTKLADALSGGLFQEPSGAPLTDPLLLAALAAVTARWDAEGSRLALSSDPGIPSLDFRSSVEVLPVTGSIAAALGLEPPERAQEGRTYLSKLRAPRAMAIDVQVDLWAGSQVDLAAIMDTVALAIPTRGQMVLRPSLLGADVPEGATKLRLLSQGEPTLPLSLAHLEASDQGLERARGGRVDLTPGASWLPDSGGLRLSGTGTATVRVHPTPVVPDSFHPDNPAPEGFALSLGLQVAPGAAEGQTVPVGVLLAQAQPVLRLVLRYVLVGTRLFGEVVATATLAREGGTQVAETRWRLLASRLEAGVLLHARLDAGEGVVWLSADGVPQPLLDAEATPAPPVAAPGIPVAASDMLLTLGADTGTPLDFTVDHLHLVADPVGPLDPALRRSLIAAPAVRPGDVLLLGDCDDGYRIGKRRFQALALAVDGDEVTLSRPVEGSWARGRTLVFQEECFFFQTQLRRKDDLLNHLYRCSVDYRVSALMEELNARTGARLVEKPVVDPVPRGASRAASGHPGTFVTEVDTAKRGAV</sequence>
<dbReference type="AlphaFoldDB" id="A0A3A8PHV7"/>
<reference evidence="2" key="1">
    <citation type="submission" date="2018-09" db="EMBL/GenBank/DDBJ databases">
        <authorList>
            <person name="Livingstone P.G."/>
            <person name="Whitworth D.E."/>
        </authorList>
    </citation>
    <scope>NUCLEOTIDE SEQUENCE [LARGE SCALE GENOMIC DNA]</scope>
    <source>
        <strain evidence="2">CA051B</strain>
    </source>
</reference>
<dbReference type="EMBL" id="RAWB01000231">
    <property type="protein sequence ID" value="RKH55913.1"/>
    <property type="molecule type" value="Genomic_DNA"/>
</dbReference>
<dbReference type="Proteomes" id="UP000272888">
    <property type="component" value="Unassembled WGS sequence"/>
</dbReference>
<keyword evidence="2" id="KW-1185">Reference proteome</keyword>
<dbReference type="RefSeq" id="WP_120645196.1">
    <property type="nucleotide sequence ID" value="NZ_RAWB01000231.1"/>
</dbReference>
<organism evidence="1 2">
    <name type="scientific">Corallococcus llansteffanensis</name>
    <dbReference type="NCBI Taxonomy" id="2316731"/>
    <lineage>
        <taxon>Bacteria</taxon>
        <taxon>Pseudomonadati</taxon>
        <taxon>Myxococcota</taxon>
        <taxon>Myxococcia</taxon>
        <taxon>Myxococcales</taxon>
        <taxon>Cystobacterineae</taxon>
        <taxon>Myxococcaceae</taxon>
        <taxon>Corallococcus</taxon>
    </lineage>
</organism>
<comment type="caution">
    <text evidence="1">The sequence shown here is derived from an EMBL/GenBank/DDBJ whole genome shotgun (WGS) entry which is preliminary data.</text>
</comment>
<protein>
    <submittedName>
        <fullName evidence="1">Uncharacterized protein</fullName>
    </submittedName>
</protein>
<evidence type="ECO:0000313" key="2">
    <source>
        <dbReference type="Proteomes" id="UP000272888"/>
    </source>
</evidence>
<accession>A0A3A8PHV7</accession>
<gene>
    <name evidence="1" type="ORF">D7V93_21500</name>
</gene>